<comment type="caution">
    <text evidence="1">The sequence shown here is derived from an EMBL/GenBank/DDBJ whole genome shotgun (WGS) entry which is preliminary data.</text>
</comment>
<gene>
    <name evidence="1" type="ORF">B4O97_04225</name>
</gene>
<dbReference type="RefSeq" id="WP_083048648.1">
    <property type="nucleotide sequence ID" value="NZ_CAXXQO010000003.1"/>
</dbReference>
<organism evidence="1 2">
    <name type="scientific">Marispirochaeta aestuarii</name>
    <dbReference type="NCBI Taxonomy" id="1963862"/>
    <lineage>
        <taxon>Bacteria</taxon>
        <taxon>Pseudomonadati</taxon>
        <taxon>Spirochaetota</taxon>
        <taxon>Spirochaetia</taxon>
        <taxon>Spirochaetales</taxon>
        <taxon>Spirochaetaceae</taxon>
        <taxon>Marispirochaeta</taxon>
    </lineage>
</organism>
<evidence type="ECO:0008006" key="3">
    <source>
        <dbReference type="Google" id="ProtNLM"/>
    </source>
</evidence>
<dbReference type="STRING" id="1963862.B4O97_04225"/>
<sequence>MKRRYNLTAEEKKIENEIDTYRSVTGEKRKKVESIIAGAKKNKAISLRISNYDLEKLKEKAEQEGLPYQTLITTVLHKYITNQLFEKDEIIKSFRLLKEERAI</sequence>
<dbReference type="AlphaFoldDB" id="A0A1Y1S1N0"/>
<keyword evidence="2" id="KW-1185">Reference proteome</keyword>
<dbReference type="InterPro" id="IPR022148">
    <property type="entry name" value="CopG_antitoxin"/>
</dbReference>
<accession>A0A1Y1S1N0</accession>
<dbReference type="Pfam" id="PF12441">
    <property type="entry name" value="CopG_antitoxin"/>
    <property type="match status" value="1"/>
</dbReference>
<evidence type="ECO:0000313" key="1">
    <source>
        <dbReference type="EMBL" id="ORC36838.1"/>
    </source>
</evidence>
<protein>
    <recommendedName>
        <fullName evidence="3">Antitoxin</fullName>
    </recommendedName>
</protein>
<name>A0A1Y1S1N0_9SPIO</name>
<dbReference type="EMBL" id="MWQY01000004">
    <property type="protein sequence ID" value="ORC36838.1"/>
    <property type="molecule type" value="Genomic_DNA"/>
</dbReference>
<evidence type="ECO:0000313" key="2">
    <source>
        <dbReference type="Proteomes" id="UP000192343"/>
    </source>
</evidence>
<dbReference type="Proteomes" id="UP000192343">
    <property type="component" value="Unassembled WGS sequence"/>
</dbReference>
<dbReference type="OrthoDB" id="595481at2"/>
<proteinExistence type="predicted"/>
<reference evidence="1 2" key="1">
    <citation type="submission" date="2017-03" db="EMBL/GenBank/DDBJ databases">
        <title>Draft Genome sequence of Marispirochaeta sp. strain JC444.</title>
        <authorList>
            <person name="Shivani Y."/>
            <person name="Subhash Y."/>
            <person name="Sasikala C."/>
            <person name="Ramana C."/>
        </authorList>
    </citation>
    <scope>NUCLEOTIDE SEQUENCE [LARGE SCALE GENOMIC DNA]</scope>
    <source>
        <strain evidence="1 2">JC444</strain>
    </source>
</reference>